<gene>
    <name evidence="2" type="ORF">C0Z18_20335</name>
</gene>
<dbReference type="PANTHER" id="PTHR34310">
    <property type="entry name" value="DUF427 DOMAIN PROTEIN (AFU_ORTHOLOGUE AFUA_3G02220)"/>
    <property type="match status" value="1"/>
</dbReference>
<organism evidence="2 3">
    <name type="scientific">Trinickia dabaoshanensis</name>
    <dbReference type="NCBI Taxonomy" id="564714"/>
    <lineage>
        <taxon>Bacteria</taxon>
        <taxon>Pseudomonadati</taxon>
        <taxon>Pseudomonadota</taxon>
        <taxon>Betaproteobacteria</taxon>
        <taxon>Burkholderiales</taxon>
        <taxon>Burkholderiaceae</taxon>
        <taxon>Trinickia</taxon>
    </lineage>
</organism>
<evidence type="ECO:0000313" key="3">
    <source>
        <dbReference type="Proteomes" id="UP000235616"/>
    </source>
</evidence>
<keyword evidence="3" id="KW-1185">Reference proteome</keyword>
<feature type="domain" description="DUF427" evidence="1">
    <location>
        <begin position="20"/>
        <end position="111"/>
    </location>
</feature>
<dbReference type="AlphaFoldDB" id="A0A2N7VJX0"/>
<dbReference type="EMBL" id="PNYA01000019">
    <property type="protein sequence ID" value="PMS17438.1"/>
    <property type="molecule type" value="Genomic_DNA"/>
</dbReference>
<dbReference type="Proteomes" id="UP000235616">
    <property type="component" value="Unassembled WGS sequence"/>
</dbReference>
<dbReference type="PANTHER" id="PTHR34310:SF9">
    <property type="entry name" value="BLR5716 PROTEIN"/>
    <property type="match status" value="1"/>
</dbReference>
<protein>
    <recommendedName>
        <fullName evidence="1">DUF427 domain-containing protein</fullName>
    </recommendedName>
</protein>
<dbReference type="InterPro" id="IPR007361">
    <property type="entry name" value="DUF427"/>
</dbReference>
<dbReference type="RefSeq" id="WP_102647230.1">
    <property type="nucleotide sequence ID" value="NZ_PNYA01000019.1"/>
</dbReference>
<proteinExistence type="predicted"/>
<evidence type="ECO:0000259" key="1">
    <source>
        <dbReference type="Pfam" id="PF04248"/>
    </source>
</evidence>
<reference evidence="2 3" key="1">
    <citation type="submission" date="2018-01" db="EMBL/GenBank/DDBJ databases">
        <title>Whole genome analyses suggest that Burkholderia sensu lato contains two further novel genera in the rhizoxinica-symbiotica group Mycetohabitans gen. nov., and Trinickia gen. nov.: implications for the evolution of diazotrophy and nodulation in the Burkholderiaceae.</title>
        <authorList>
            <person name="Estrada-de los Santos P."/>
            <person name="Palmer M."/>
            <person name="Chavez-Ramirez B."/>
            <person name="Beukes C."/>
            <person name="Steenkamp E.T."/>
            <person name="Hirsch A.M."/>
            <person name="Manyaka P."/>
            <person name="Maluk M."/>
            <person name="Lafos M."/>
            <person name="Crook M."/>
            <person name="Gross E."/>
            <person name="Simon M.F."/>
            <person name="Bueno dos Reis Junior F."/>
            <person name="Poole P.S."/>
            <person name="Venter S.N."/>
            <person name="James E.K."/>
        </authorList>
    </citation>
    <scope>NUCLEOTIDE SEQUENCE [LARGE SCALE GENOMIC DNA]</scope>
    <source>
        <strain evidence="2 3">GIMN1.004</strain>
    </source>
</reference>
<dbReference type="Gene3D" id="2.170.150.40">
    <property type="entry name" value="Domain of unknown function (DUF427)"/>
    <property type="match status" value="1"/>
</dbReference>
<evidence type="ECO:0000313" key="2">
    <source>
        <dbReference type="EMBL" id="PMS17438.1"/>
    </source>
</evidence>
<comment type="caution">
    <text evidence="2">The sequence shown here is derived from an EMBL/GenBank/DDBJ whole genome shotgun (WGS) entry which is preliminary data.</text>
</comment>
<name>A0A2N7VJX0_9BURK</name>
<accession>A0A2N7VJX0</accession>
<dbReference type="Pfam" id="PF04248">
    <property type="entry name" value="NTP_transf_9"/>
    <property type="match status" value="1"/>
</dbReference>
<dbReference type="OrthoDB" id="4565346at2"/>
<sequence>MTNADATHRVEITPNPHRLRVIHRGITIADTRRGLTLRETGLPEVFYFPREDVNMSRLHRSESGSHCPYKGDASYFHLLTEEDGPVVDAAWSYESPLPGAEAIKLCVAFYPSRVDRIDQTS</sequence>
<dbReference type="InterPro" id="IPR038694">
    <property type="entry name" value="DUF427_sf"/>
</dbReference>